<protein>
    <submittedName>
        <fullName evidence="1">Phosphoadenosine phosphosulfate reductase family protein</fullName>
    </submittedName>
</protein>
<accession>A0ACC6QFQ2</accession>
<evidence type="ECO:0000313" key="1">
    <source>
        <dbReference type="EMBL" id="MEJ8657078.1"/>
    </source>
</evidence>
<proteinExistence type="predicted"/>
<dbReference type="Proteomes" id="UP001375539">
    <property type="component" value="Unassembled WGS sequence"/>
</dbReference>
<gene>
    <name evidence="1" type="ORF">WKI58_11160</name>
</gene>
<name>A0ACC6QFQ2_9ACTN</name>
<dbReference type="EMBL" id="JBBKAI010000002">
    <property type="protein sequence ID" value="MEJ8657078.1"/>
    <property type="molecule type" value="Genomic_DNA"/>
</dbReference>
<evidence type="ECO:0000313" key="2">
    <source>
        <dbReference type="Proteomes" id="UP001375539"/>
    </source>
</evidence>
<keyword evidence="2" id="KW-1185">Reference proteome</keyword>
<sequence>MSAQIELVSARAVHGLEPVPDLASADRIVISNSGGKDSIAAMDEAVRLADDAGVRDRIVVLHIDLGRTPRGHTVEWPGTEDLARRQAAHYGLPFQVRRSAKWPSLVHRIRARGQFPHFLSRFCTSDMKRSVAHRFVTEQVDALGITGRPARIVHVMGFRAEESRARARRPAVEVDGRASSGRRTVTQWYPVLRWSTTEVWQRIRDRGLPYHWAYDAGMSRLSCSLCVLASAPDLTCAAGLRPALAREYADLEKEMGVPFRRELSMAEVIRRAGGAA</sequence>
<comment type="caution">
    <text evidence="1">The sequence shown here is derived from an EMBL/GenBank/DDBJ whole genome shotgun (WGS) entry which is preliminary data.</text>
</comment>
<organism evidence="1 2">
    <name type="scientific">Streptomyces pratisoli</name>
    <dbReference type="NCBI Taxonomy" id="3139917"/>
    <lineage>
        <taxon>Bacteria</taxon>
        <taxon>Bacillati</taxon>
        <taxon>Actinomycetota</taxon>
        <taxon>Actinomycetes</taxon>
        <taxon>Kitasatosporales</taxon>
        <taxon>Streptomycetaceae</taxon>
        <taxon>Streptomyces</taxon>
    </lineage>
</organism>
<reference evidence="1" key="1">
    <citation type="submission" date="2024-03" db="EMBL/GenBank/DDBJ databases">
        <title>Novel Streptomyces species of biotechnological and ecological value are a feature of Machair soil.</title>
        <authorList>
            <person name="Prole J.R."/>
            <person name="Goodfellow M."/>
            <person name="Allenby N."/>
            <person name="Ward A.C."/>
        </authorList>
    </citation>
    <scope>NUCLEOTIDE SEQUENCE</scope>
    <source>
        <strain evidence="1">MS1.AVA.4</strain>
    </source>
</reference>